<evidence type="ECO:0000256" key="1">
    <source>
        <dbReference type="ARBA" id="ARBA00009075"/>
    </source>
</evidence>
<proteinExistence type="inferred from homology"/>
<dbReference type="PANTHER" id="PTHR34596:SF2">
    <property type="entry name" value="CHITOPORIN"/>
    <property type="match status" value="1"/>
</dbReference>
<evidence type="ECO:0000256" key="4">
    <source>
        <dbReference type="SAM" id="SignalP"/>
    </source>
</evidence>
<dbReference type="PANTHER" id="PTHR34596">
    <property type="entry name" value="CHITOPORIN"/>
    <property type="match status" value="1"/>
</dbReference>
<comment type="similarity">
    <text evidence="1">Belongs to the outer membrane porin (Opr) (TC 1.B.25) family.</text>
</comment>
<dbReference type="GO" id="GO:0015288">
    <property type="term" value="F:porin activity"/>
    <property type="evidence" value="ECO:0007669"/>
    <property type="project" value="TreeGrafter"/>
</dbReference>
<evidence type="ECO:0000313" key="5">
    <source>
        <dbReference type="EMBL" id="ACA00173.1"/>
    </source>
</evidence>
<dbReference type="AlphaFoldDB" id="B1A4J5"/>
<keyword evidence="5" id="KW-0614">Plasmid</keyword>
<name>B1A4J5_9PROT</name>
<dbReference type="InterPro" id="IPR005318">
    <property type="entry name" value="OM_porin_bac"/>
</dbReference>
<organism evidence="5">
    <name type="scientific">Acidithiobacillus caldus</name>
    <dbReference type="NCBI Taxonomy" id="33059"/>
    <lineage>
        <taxon>Bacteria</taxon>
        <taxon>Pseudomonadati</taxon>
        <taxon>Pseudomonadota</taxon>
        <taxon>Acidithiobacillia</taxon>
        <taxon>Acidithiobacillales</taxon>
        <taxon>Acidithiobacillaceae</taxon>
        <taxon>Acidithiobacillus</taxon>
    </lineage>
</organism>
<keyword evidence="3 4" id="KW-0732">Signal</keyword>
<sequence>MNRLTYVCSSLFLTMIVINATAYADSSANALKSVITDGTVDGQIRAYYFDRFFGKNATNLSAFSLGGFINAHTGYLAGFSADVGFYTANSLGANRVNPDVTLMGTQDSINALGQAYLQYEIPQIVLIRAGNQIVNTPWVNGADSRVIPATYQGVFAQVSPYRGWNIYGMRIFRWKSRTSGDYYRDNLYYKPNYDSDPIYGGVGGLPDTDPTSNGILAFGTSYKRYGINAQAWYYNFYSFAHTVYGDAQYTLKTGSGFDPFFGAQVNRQWEGNSLLNASLGSGAIVGGIPEGNGVNSTAWGVIGGIDYNGGSSLLGNGQLAASYNEIIYHQGAVGGGAIVSPYTAGYASDPLYTTSMIRGLVEMGPGNGWKVKWTQDFLSNQFLFMAAYAQYHLHTAGYANDIYGDLTYFPQGWIKGLSIRDRVEVAHGDLSTGYFIYNRVMLTYAF</sequence>
<dbReference type="InterPro" id="IPR023614">
    <property type="entry name" value="Porin_dom_sf"/>
</dbReference>
<dbReference type="Gene3D" id="2.40.160.10">
    <property type="entry name" value="Porin"/>
    <property type="match status" value="1"/>
</dbReference>
<dbReference type="EMBL" id="EU421841">
    <property type="protein sequence ID" value="ACA00173.1"/>
    <property type="molecule type" value="Genomic_DNA"/>
</dbReference>
<feature type="chain" id="PRO_5002761615" description="Outer membrane porin" evidence="4">
    <location>
        <begin position="25"/>
        <end position="446"/>
    </location>
</feature>
<accession>B1A4J5</accession>
<dbReference type="GO" id="GO:0016020">
    <property type="term" value="C:membrane"/>
    <property type="evidence" value="ECO:0007669"/>
    <property type="project" value="InterPro"/>
</dbReference>
<protein>
    <recommendedName>
        <fullName evidence="6">Outer membrane porin</fullName>
    </recommendedName>
</protein>
<feature type="signal peptide" evidence="4">
    <location>
        <begin position="1"/>
        <end position="24"/>
    </location>
</feature>
<evidence type="ECO:0008006" key="6">
    <source>
        <dbReference type="Google" id="ProtNLM"/>
    </source>
</evidence>
<keyword evidence="2" id="KW-0813">Transport</keyword>
<evidence type="ECO:0000256" key="3">
    <source>
        <dbReference type="ARBA" id="ARBA00022729"/>
    </source>
</evidence>
<evidence type="ECO:0000256" key="2">
    <source>
        <dbReference type="ARBA" id="ARBA00022448"/>
    </source>
</evidence>
<dbReference type="RefSeq" id="WP_012387016.1">
    <property type="nucleotide sequence ID" value="NZ_JABBDQ010000260.1"/>
</dbReference>
<geneLocation type="plasmid" evidence="5">
    <name>pTcM1</name>
</geneLocation>
<reference evidence="5" key="1">
    <citation type="journal article" date="2008" name="Appl. Environ. Microbiol.">
        <title>Presence of a family of plasmids (29 to 65 kilobases) with a 26-kilobase common region in different strains of the sulfur-oxidizing bacterium Acidithiobacillus caldus.</title>
        <authorList>
            <person name="van Zyl L.J."/>
            <person name="Deane S.M."/>
            <person name="Louw L.A."/>
            <person name="Rawlings D.E."/>
        </authorList>
    </citation>
    <scope>NUCLEOTIDE SEQUENCE</scope>
    <source>
        <strain evidence="5">MNG</strain>
        <plasmid evidence="5">pTcM1</plasmid>
    </source>
</reference>
<dbReference type="Pfam" id="PF03573">
    <property type="entry name" value="OprD"/>
    <property type="match status" value="1"/>
</dbReference>